<accession>A0A0P6VV88</accession>
<evidence type="ECO:0000313" key="8">
    <source>
        <dbReference type="Proteomes" id="UP000048984"/>
    </source>
</evidence>
<dbReference type="Pfam" id="PF01979">
    <property type="entry name" value="Amidohydro_1"/>
    <property type="match status" value="1"/>
</dbReference>
<feature type="domain" description="Amidohydrolase-related" evidence="5">
    <location>
        <begin position="61"/>
        <end position="444"/>
    </location>
</feature>
<comment type="caution">
    <text evidence="7">The sequence shown here is derived from an EMBL/GenBank/DDBJ whole genome shotgun (WGS) entry which is preliminary data.</text>
</comment>
<protein>
    <submittedName>
        <fullName evidence="7">Amidohydrolase</fullName>
    </submittedName>
</protein>
<keyword evidence="4" id="KW-0862">Zinc</keyword>
<proteinExistence type="inferred from homology"/>
<dbReference type="EMBL" id="LJYW01000001">
    <property type="protein sequence ID" value="KPL55170.1"/>
    <property type="molecule type" value="Genomic_DNA"/>
</dbReference>
<sequence length="512" mass="55693">MTELIIAADHVLEGFGPDGTPILHRDAAILVRDGKVAAIGSADDIRRAQPAAPVIGGAGRVVVPGFVNAHHHVGLTPFQLGSPDHPLELWFASRLALRDVDLRLDTLYSAFEMLASGVTTVQHLHSRAAGGPDQVVAAGCKVMDAYREVGMRASYSMALRDQNRLVYEDDAVFTAGLPEALKPAMAAYFERFTIPLADQLAIFEALRQSGACDGRIAVQVAPANLHWLSDAALEASADLSRRHDLPIHMHVLETPYQKEYAARRTGGSAIAYLDRFGLVGPRFTVGHGVWMSEADIELCAHSGAHVCHNCSSNFRLKSGIAPVNRFLAQGIPVAIGIDEAGINEDRDMLQEMRLVLRAHREPGIDAPHPTSAQVMRMATEHGAATTPFAGRIGRLSPGFEADLVMFDWGGVTWPYQDETTPLVDVLVHRARTAAVKTVMVAGEILFADGAFTRISREAVLEEIAAALSRPRTAQELERIELSRAVLPHVRRFYDGWLAGEPAEPFYRPNAVR</sequence>
<dbReference type="STRING" id="665126.ABB55_25485"/>
<evidence type="ECO:0000256" key="2">
    <source>
        <dbReference type="ARBA" id="ARBA00022723"/>
    </source>
</evidence>
<dbReference type="PANTHER" id="PTHR43794:SF11">
    <property type="entry name" value="AMIDOHYDROLASE-RELATED DOMAIN-CONTAINING PROTEIN"/>
    <property type="match status" value="1"/>
</dbReference>
<dbReference type="Pfam" id="PF22039">
    <property type="entry name" value="HUTI_composite_bact"/>
    <property type="match status" value="1"/>
</dbReference>
<dbReference type="RefSeq" id="WP_054361337.1">
    <property type="nucleotide sequence ID" value="NZ_LJYW01000001.1"/>
</dbReference>
<evidence type="ECO:0000313" key="7">
    <source>
        <dbReference type="EMBL" id="KPL55170.1"/>
    </source>
</evidence>
<dbReference type="PANTHER" id="PTHR43794">
    <property type="entry name" value="AMINOHYDROLASE SSNA-RELATED"/>
    <property type="match status" value="1"/>
</dbReference>
<dbReference type="SUPFAM" id="SSF51556">
    <property type="entry name" value="Metallo-dependent hydrolases"/>
    <property type="match status" value="1"/>
</dbReference>
<dbReference type="InterPro" id="IPR006680">
    <property type="entry name" value="Amidohydro-rel"/>
</dbReference>
<keyword evidence="2" id="KW-0479">Metal-binding</keyword>
<dbReference type="Gene3D" id="3.20.20.140">
    <property type="entry name" value="Metal-dependent hydrolases"/>
    <property type="match status" value="1"/>
</dbReference>
<name>A0A0P6VV88_9HYPH</name>
<feature type="domain" description="Aminodeoxyfutalosine deaminase/Imidazolonepropionase-like composite" evidence="6">
    <location>
        <begin position="27"/>
        <end position="52"/>
    </location>
</feature>
<dbReference type="SUPFAM" id="SSF51338">
    <property type="entry name" value="Composite domain of metallo-dependent hydrolases"/>
    <property type="match status" value="1"/>
</dbReference>
<reference evidence="7 8" key="1">
    <citation type="submission" date="2015-09" db="EMBL/GenBank/DDBJ databases">
        <authorList>
            <person name="Jackson K.R."/>
            <person name="Lunt B.L."/>
            <person name="Fisher J.N.B."/>
            <person name="Gardner A.V."/>
            <person name="Bailey M.E."/>
            <person name="Deus L.M."/>
            <person name="Earl A.S."/>
            <person name="Gibby P.D."/>
            <person name="Hartmann K.A."/>
            <person name="Liu J.E."/>
            <person name="Manci A.M."/>
            <person name="Nielsen D.A."/>
            <person name="Solomon M.B."/>
            <person name="Breakwell D.P."/>
            <person name="Burnett S.H."/>
            <person name="Grose J.H."/>
        </authorList>
    </citation>
    <scope>NUCLEOTIDE SEQUENCE [LARGE SCALE GENOMIC DNA]</scope>
    <source>
        <strain evidence="7 8">16</strain>
    </source>
</reference>
<dbReference type="InterPro" id="IPR050287">
    <property type="entry name" value="MTA/SAH_deaminase"/>
</dbReference>
<dbReference type="AlphaFoldDB" id="A0A0P6VV88"/>
<dbReference type="GO" id="GO:0016810">
    <property type="term" value="F:hydrolase activity, acting on carbon-nitrogen (but not peptide) bonds"/>
    <property type="evidence" value="ECO:0007669"/>
    <property type="project" value="InterPro"/>
</dbReference>
<dbReference type="InterPro" id="IPR032466">
    <property type="entry name" value="Metal_Hydrolase"/>
</dbReference>
<evidence type="ECO:0000256" key="1">
    <source>
        <dbReference type="ARBA" id="ARBA00006745"/>
    </source>
</evidence>
<dbReference type="GO" id="GO:0046872">
    <property type="term" value="F:metal ion binding"/>
    <property type="evidence" value="ECO:0007669"/>
    <property type="project" value="UniProtKB-KW"/>
</dbReference>
<dbReference type="Gene3D" id="2.30.40.10">
    <property type="entry name" value="Urease, subunit C, domain 1"/>
    <property type="match status" value="1"/>
</dbReference>
<evidence type="ECO:0000259" key="6">
    <source>
        <dbReference type="Pfam" id="PF22039"/>
    </source>
</evidence>
<evidence type="ECO:0000259" key="5">
    <source>
        <dbReference type="Pfam" id="PF01979"/>
    </source>
</evidence>
<gene>
    <name evidence="7" type="ORF">ABB55_25485</name>
</gene>
<reference evidence="7 8" key="2">
    <citation type="submission" date="2015-10" db="EMBL/GenBank/DDBJ databases">
        <title>Draft Genome Sequence of Prosthecomicrobium hirschii ATCC 27832.</title>
        <authorList>
            <person name="Daniel J."/>
            <person name="Givan S.A."/>
            <person name="Brun Y.V."/>
            <person name="Brown P.J."/>
        </authorList>
    </citation>
    <scope>NUCLEOTIDE SEQUENCE [LARGE SCALE GENOMIC DNA]</scope>
    <source>
        <strain evidence="7 8">16</strain>
    </source>
</reference>
<dbReference type="InterPro" id="IPR054418">
    <property type="entry name" value="MQNX/HUTI_composite_N"/>
</dbReference>
<evidence type="ECO:0000256" key="3">
    <source>
        <dbReference type="ARBA" id="ARBA00022801"/>
    </source>
</evidence>
<dbReference type="InterPro" id="IPR011059">
    <property type="entry name" value="Metal-dep_hydrolase_composite"/>
</dbReference>
<keyword evidence="8" id="KW-1185">Reference proteome</keyword>
<comment type="similarity">
    <text evidence="1">Belongs to the metallo-dependent hydrolases superfamily. ATZ/TRZ family.</text>
</comment>
<evidence type="ECO:0000256" key="4">
    <source>
        <dbReference type="ARBA" id="ARBA00022833"/>
    </source>
</evidence>
<organism evidence="7 8">
    <name type="scientific">Prosthecodimorpha hirschii</name>
    <dbReference type="NCBI Taxonomy" id="665126"/>
    <lineage>
        <taxon>Bacteria</taxon>
        <taxon>Pseudomonadati</taxon>
        <taxon>Pseudomonadota</taxon>
        <taxon>Alphaproteobacteria</taxon>
        <taxon>Hyphomicrobiales</taxon>
        <taxon>Ancalomicrobiaceae</taxon>
        <taxon>Prosthecodimorpha</taxon>
    </lineage>
</organism>
<keyword evidence="3 7" id="KW-0378">Hydrolase</keyword>
<dbReference type="Proteomes" id="UP000048984">
    <property type="component" value="Unassembled WGS sequence"/>
</dbReference>